<evidence type="ECO:0000313" key="3">
    <source>
        <dbReference type="Proteomes" id="UP000033673"/>
    </source>
</evidence>
<feature type="coiled-coil region" evidence="1">
    <location>
        <begin position="254"/>
        <end position="281"/>
    </location>
</feature>
<proteinExistence type="predicted"/>
<comment type="caution">
    <text evidence="2">The sequence shown here is derived from an EMBL/GenBank/DDBJ whole genome shotgun (WGS) entry which is preliminary data.</text>
</comment>
<gene>
    <name evidence="2" type="ORF">TW81_09770</name>
</gene>
<name>A0A0F4NMG0_9VIBR</name>
<evidence type="ECO:0000256" key="1">
    <source>
        <dbReference type="SAM" id="Coils"/>
    </source>
</evidence>
<dbReference type="RefSeq" id="WP_045955518.1">
    <property type="nucleotide sequence ID" value="NZ_JXXV01000016.1"/>
</dbReference>
<protein>
    <submittedName>
        <fullName evidence="2">Uncharacterized protein</fullName>
    </submittedName>
</protein>
<dbReference type="EMBL" id="JXXV01000016">
    <property type="protein sequence ID" value="KJY83281.1"/>
    <property type="molecule type" value="Genomic_DNA"/>
</dbReference>
<accession>A0A0F4NMG0</accession>
<dbReference type="Proteomes" id="UP000033673">
    <property type="component" value="Unassembled WGS sequence"/>
</dbReference>
<keyword evidence="1" id="KW-0175">Coiled coil</keyword>
<dbReference type="PATRIC" id="fig|579748.3.peg.2009"/>
<dbReference type="AlphaFoldDB" id="A0A0F4NMG0"/>
<dbReference type="STRING" id="579748.TW81_09770"/>
<dbReference type="OrthoDB" id="8596093at2"/>
<reference evidence="2 3" key="1">
    <citation type="journal article" date="2015" name="BMC Genomics">
        <title>Genome mining reveals unlocked bioactive potential of marine Gram-negative bacteria.</title>
        <authorList>
            <person name="Machado H."/>
            <person name="Sonnenschein E.C."/>
            <person name="Melchiorsen J."/>
            <person name="Gram L."/>
        </authorList>
    </citation>
    <scope>NUCLEOTIDE SEQUENCE [LARGE SCALE GENOMIC DNA]</scope>
    <source>
        <strain evidence="2 3">S2757</strain>
    </source>
</reference>
<evidence type="ECO:0000313" key="2">
    <source>
        <dbReference type="EMBL" id="KJY83281.1"/>
    </source>
</evidence>
<organism evidence="2 3">
    <name type="scientific">Vibrio galatheae</name>
    <dbReference type="NCBI Taxonomy" id="579748"/>
    <lineage>
        <taxon>Bacteria</taxon>
        <taxon>Pseudomonadati</taxon>
        <taxon>Pseudomonadota</taxon>
        <taxon>Gammaproteobacteria</taxon>
        <taxon>Vibrionales</taxon>
        <taxon>Vibrionaceae</taxon>
        <taxon>Vibrio</taxon>
    </lineage>
</organism>
<keyword evidence="3" id="KW-1185">Reference proteome</keyword>
<sequence>MNTQFFDKTQTVNVSRVTREGWWLENTTEQVVKGTALGSDFTTNIYQPSTPKMIARYDRKTDTWSDEIQNKSDVMYFDEHGRSFLIGSPDGEHPDWAITEVPPEYDTSKQTVLYKDHCWRIYDILVGQPYYDQWGNEFIVSDYNFEPPQGHTLTPPPEPKEGHAIQLVNGHWVELIDYRDKTIYRHSDCTQSKVVTELGAIEEGWTEKEPSTQFDEWINDDWITNLSNQYIYGYDQVDNTRRALYAQCCDPLIAEANIKRLQGHEAEAQELEAQALAVREKIQIENPFPLAPTEE</sequence>